<dbReference type="Gene3D" id="3.20.180.10">
    <property type="entry name" value="PNP-oxidase-like"/>
    <property type="match status" value="1"/>
</dbReference>
<evidence type="ECO:0000313" key="2">
    <source>
        <dbReference type="EMBL" id="KAL0470283.1"/>
    </source>
</evidence>
<organism evidence="2 3">
    <name type="scientific">Neurospora intermedia</name>
    <dbReference type="NCBI Taxonomy" id="5142"/>
    <lineage>
        <taxon>Eukaryota</taxon>
        <taxon>Fungi</taxon>
        <taxon>Dikarya</taxon>
        <taxon>Ascomycota</taxon>
        <taxon>Pezizomycotina</taxon>
        <taxon>Sordariomycetes</taxon>
        <taxon>Sordariomycetidae</taxon>
        <taxon>Sordariales</taxon>
        <taxon>Sordariaceae</taxon>
        <taxon>Neurospora</taxon>
    </lineage>
</organism>
<dbReference type="Proteomes" id="UP001451303">
    <property type="component" value="Unassembled WGS sequence"/>
</dbReference>
<dbReference type="PANTHER" id="PTHR37783">
    <property type="entry name" value="MEMBRANE PROTEIN, PUTATIVE (AFU_ORTHOLOGUE AFUA_1G04315)-RELATED"/>
    <property type="match status" value="1"/>
</dbReference>
<evidence type="ECO:0000313" key="3">
    <source>
        <dbReference type="Proteomes" id="UP001451303"/>
    </source>
</evidence>
<dbReference type="InterPro" id="IPR037119">
    <property type="entry name" value="Haem_oxidase_HugZ-like_sf"/>
</dbReference>
<gene>
    <name evidence="2" type="ORF">QR685DRAFT_249359</name>
</gene>
<reference evidence="2 3" key="1">
    <citation type="submission" date="2023-09" db="EMBL/GenBank/DDBJ databases">
        <title>Multi-omics analysis of a traditional fermented food reveals byproduct-associated fungal strains for waste-to-food upcycling.</title>
        <authorList>
            <consortium name="Lawrence Berkeley National Laboratory"/>
            <person name="Rekdal V.M."/>
            <person name="Villalobos-Escobedo J.M."/>
            <person name="Rodriguez-Valeron N."/>
            <person name="Garcia M.O."/>
            <person name="Vasquez D.P."/>
            <person name="Damayanti I."/>
            <person name="Sorensen P.M."/>
            <person name="Baidoo E.E."/>
            <person name="De Carvalho A.C."/>
            <person name="Riley R."/>
            <person name="Lipzen A."/>
            <person name="He G."/>
            <person name="Yan M."/>
            <person name="Haridas S."/>
            <person name="Daum C."/>
            <person name="Yoshinaga Y."/>
            <person name="Ng V."/>
            <person name="Grigoriev I.V."/>
            <person name="Munk R."/>
            <person name="Nuraida L."/>
            <person name="Wijaya C.H."/>
            <person name="Morales P.-C."/>
            <person name="Keasling J.D."/>
        </authorList>
    </citation>
    <scope>NUCLEOTIDE SEQUENCE [LARGE SCALE GENOMIC DNA]</scope>
    <source>
        <strain evidence="2 3">FGSC 2613</strain>
    </source>
</reference>
<accession>A0ABR3DEF4</accession>
<evidence type="ECO:0000259" key="1">
    <source>
        <dbReference type="Pfam" id="PF10615"/>
    </source>
</evidence>
<name>A0ABR3DEF4_NEUIN</name>
<keyword evidence="3" id="KW-1185">Reference proteome</keyword>
<dbReference type="EMBL" id="JAVLET010000004">
    <property type="protein sequence ID" value="KAL0470283.1"/>
    <property type="molecule type" value="Genomic_DNA"/>
</dbReference>
<proteinExistence type="predicted"/>
<protein>
    <recommendedName>
        <fullName evidence="1">DUF2470 domain-containing protein</fullName>
    </recommendedName>
</protein>
<sequence length="290" mass="32673">MATPTPTTTTNNKDGIDPTSLARTIAHMNKDHATDLLHMLIHYSPLALLQLPLDLEKPVRQLVRDLRGEDVDLRLVDMSLAELKVQTRAKEGAFQTRTTIAHTIPIHPPMKSWAERRERLVAMTKEAREGLGLLIEGVASEGTEGKNGGKGEEEKTKKKGGGAVVDTYLAPRLFWDGAVAISVAFFFGCYAAVKGGYVEQGLWAWEFTQKWWPVGGADGFKWLVNAMFWPVLGIHIAEMVMFERTRLAKNEKIPMGGLTWLKWMVSVFFEGYMAFRRYDEKAAELERKQH</sequence>
<comment type="caution">
    <text evidence="2">The sequence shown here is derived from an EMBL/GenBank/DDBJ whole genome shotgun (WGS) entry which is preliminary data.</text>
</comment>
<dbReference type="Pfam" id="PF10615">
    <property type="entry name" value="DUF2470"/>
    <property type="match status" value="1"/>
</dbReference>
<dbReference type="InterPro" id="IPR019595">
    <property type="entry name" value="DUF2470"/>
</dbReference>
<dbReference type="PANTHER" id="PTHR37783:SF1">
    <property type="entry name" value="MEMBRANE PROTEIN, PUTATIVE (AFU_ORTHOLOGUE AFUA_1G04315)-RELATED"/>
    <property type="match status" value="1"/>
</dbReference>
<feature type="domain" description="DUF2470" evidence="1">
    <location>
        <begin position="22"/>
        <end position="123"/>
    </location>
</feature>